<feature type="region of interest" description="Disordered" evidence="1">
    <location>
        <begin position="484"/>
        <end position="517"/>
    </location>
</feature>
<evidence type="ECO:0000256" key="1">
    <source>
        <dbReference type="SAM" id="MobiDB-lite"/>
    </source>
</evidence>
<dbReference type="EMBL" id="CAJNNV010027767">
    <property type="protein sequence ID" value="CAE8621538.1"/>
    <property type="molecule type" value="Genomic_DNA"/>
</dbReference>
<proteinExistence type="predicted"/>
<evidence type="ECO:0000313" key="2">
    <source>
        <dbReference type="EMBL" id="CAE8621538.1"/>
    </source>
</evidence>
<reference evidence="2" key="1">
    <citation type="submission" date="2021-02" db="EMBL/GenBank/DDBJ databases">
        <authorList>
            <person name="Dougan E. K."/>
            <person name="Rhodes N."/>
            <person name="Thang M."/>
            <person name="Chan C."/>
        </authorList>
    </citation>
    <scope>NUCLEOTIDE SEQUENCE</scope>
</reference>
<name>A0A813G5T5_POLGL</name>
<protein>
    <recommendedName>
        <fullName evidence="4">Monogalactosyldiacylglycerol synthase</fullName>
    </recommendedName>
</protein>
<sequence>MNALSAPVGLAPVGLRRLPGHVSSRADDPGAQTGPRGVFQAVIPRPASRAKLSECAALCLAGALALQARQISRRQRRMAKSRHRAARVLRQEGASDHDGTLEPGNSALPEEWMQQTDFWNGLWGGPEDRWDDIIEEAGVGDVLAKKKVTVMISDTGGGHRASAKAIADALHELYPDQVCPLKKGDDNVDYWEGDLMYASSASGAANYSTKADKVLEKPQEFMALYEKCYQLRRSELHFIIKRLPQWILTQGFFLGGTSEGAMTVARFDDQRYGEQIIGRFINSFGIEYCYFTPTPNDGKIGGQLDVPTLNIIGTKDQYFGAIDSVAKIVANDPTNGYGEKDLTGNGYKTMVAQKLNVGLVCVLEEGVHSPCNTHDNFLRQLFQHFFTRAASIWELDQIWSGDPTLKGLVEVKQSTTNEDAFTGCNIKQLFVPTMPFPNRMSLREVQALRCIKRGGDVLATAMREEGEIIKKEKAAITAKLDAVRAGSSRNGGKGFQQTTSQRNFYHGDAQREVKNHK</sequence>
<dbReference type="AlphaFoldDB" id="A0A813G5T5"/>
<dbReference type="OrthoDB" id="431804at2759"/>
<organism evidence="2 3">
    <name type="scientific">Polarella glacialis</name>
    <name type="common">Dinoflagellate</name>
    <dbReference type="NCBI Taxonomy" id="89957"/>
    <lineage>
        <taxon>Eukaryota</taxon>
        <taxon>Sar</taxon>
        <taxon>Alveolata</taxon>
        <taxon>Dinophyceae</taxon>
        <taxon>Suessiales</taxon>
        <taxon>Suessiaceae</taxon>
        <taxon>Polarella</taxon>
    </lineage>
</organism>
<accession>A0A813G5T5</accession>
<dbReference type="Proteomes" id="UP000654075">
    <property type="component" value="Unassembled WGS sequence"/>
</dbReference>
<keyword evidence="3" id="KW-1185">Reference proteome</keyword>
<evidence type="ECO:0000313" key="3">
    <source>
        <dbReference type="Proteomes" id="UP000654075"/>
    </source>
</evidence>
<gene>
    <name evidence="2" type="ORF">PGLA1383_LOCUS39057</name>
</gene>
<feature type="compositionally biased region" description="Basic and acidic residues" evidence="1">
    <location>
        <begin position="508"/>
        <end position="517"/>
    </location>
</feature>
<evidence type="ECO:0008006" key="4">
    <source>
        <dbReference type="Google" id="ProtNLM"/>
    </source>
</evidence>
<comment type="caution">
    <text evidence="2">The sequence shown here is derived from an EMBL/GenBank/DDBJ whole genome shotgun (WGS) entry which is preliminary data.</text>
</comment>